<dbReference type="AlphaFoldDB" id="A0AAN7TX19"/>
<comment type="caution">
    <text evidence="5">The sequence shown here is derived from an EMBL/GenBank/DDBJ whole genome shotgun (WGS) entry which is preliminary data.</text>
</comment>
<dbReference type="InterPro" id="IPR050362">
    <property type="entry name" value="Cation-dep_OMT"/>
</dbReference>
<evidence type="ECO:0000313" key="5">
    <source>
        <dbReference type="EMBL" id="KAK5580622.1"/>
    </source>
</evidence>
<dbReference type="SUPFAM" id="SSF53335">
    <property type="entry name" value="S-adenosyl-L-methionine-dependent methyltransferases"/>
    <property type="match status" value="1"/>
</dbReference>
<keyword evidence="1" id="KW-0489">Methyltransferase</keyword>
<sequence>MSNPIFEHFRMLSQMYDGKNNITKEIVEFTQEKSEPINQIQKDLIDYTNSNFKNNFMITDIGQNQLFTLLLKVLNAKKVIDVGVYTGLSSLSFALSIPDDGKVIGLDISNDYVEVATKHWKLANVDKKIQLKIQDATKSLNELIENGESGTYDFIFIDADKVSYDSYYELSLKLIRPGGIIAIDNVLFWGATTIDPNNAKPEHQHFFANEEVNEMINALVKLNDKISNDTRVIKTMLPLSDGITLITKK</sequence>
<keyword evidence="2" id="KW-0808">Transferase</keyword>
<dbReference type="PANTHER" id="PTHR10509">
    <property type="entry name" value="O-METHYLTRANSFERASE-RELATED"/>
    <property type="match status" value="1"/>
</dbReference>
<proteinExistence type="inferred from homology"/>
<dbReference type="GO" id="GO:0008171">
    <property type="term" value="F:O-methyltransferase activity"/>
    <property type="evidence" value="ECO:0007669"/>
    <property type="project" value="InterPro"/>
</dbReference>
<dbReference type="GO" id="GO:0008757">
    <property type="term" value="F:S-adenosylmethionine-dependent methyltransferase activity"/>
    <property type="evidence" value="ECO:0007669"/>
    <property type="project" value="TreeGrafter"/>
</dbReference>
<dbReference type="Proteomes" id="UP001344447">
    <property type="component" value="Unassembled WGS sequence"/>
</dbReference>
<evidence type="ECO:0000256" key="3">
    <source>
        <dbReference type="ARBA" id="ARBA00022691"/>
    </source>
</evidence>
<reference evidence="5 6" key="1">
    <citation type="submission" date="2023-11" db="EMBL/GenBank/DDBJ databases">
        <title>Dfirmibasis_genome.</title>
        <authorList>
            <person name="Edelbroek B."/>
            <person name="Kjellin J."/>
            <person name="Jerlstrom-Hultqvist J."/>
            <person name="Soderbom F."/>
        </authorList>
    </citation>
    <scope>NUCLEOTIDE SEQUENCE [LARGE SCALE GENOMIC DNA]</scope>
    <source>
        <strain evidence="5 6">TNS-C-14</strain>
    </source>
</reference>
<dbReference type="EMBL" id="JAVFKY010000002">
    <property type="protein sequence ID" value="KAK5580622.1"/>
    <property type="molecule type" value="Genomic_DNA"/>
</dbReference>
<gene>
    <name evidence="5" type="ORF">RB653_000644</name>
</gene>
<keyword evidence="3" id="KW-0949">S-adenosyl-L-methionine</keyword>
<name>A0AAN7TX19_9MYCE</name>
<comment type="similarity">
    <text evidence="4">Belongs to the class I-like SAM-binding methyltransferase superfamily. Cation-dependent O-methyltransferase family.</text>
</comment>
<evidence type="ECO:0000256" key="1">
    <source>
        <dbReference type="ARBA" id="ARBA00022603"/>
    </source>
</evidence>
<evidence type="ECO:0000256" key="2">
    <source>
        <dbReference type="ARBA" id="ARBA00022679"/>
    </source>
</evidence>
<evidence type="ECO:0000256" key="4">
    <source>
        <dbReference type="ARBA" id="ARBA00023453"/>
    </source>
</evidence>
<dbReference type="PANTHER" id="PTHR10509:SF14">
    <property type="entry name" value="CAFFEOYL-COA O-METHYLTRANSFERASE 3-RELATED"/>
    <property type="match status" value="1"/>
</dbReference>
<evidence type="ECO:0008006" key="7">
    <source>
        <dbReference type="Google" id="ProtNLM"/>
    </source>
</evidence>
<dbReference type="PROSITE" id="PS51682">
    <property type="entry name" value="SAM_OMT_I"/>
    <property type="match status" value="1"/>
</dbReference>
<protein>
    <recommendedName>
        <fullName evidence="7">Caffeoyl-CoA O-methyltransferase</fullName>
    </recommendedName>
</protein>
<dbReference type="CDD" id="cd02440">
    <property type="entry name" value="AdoMet_MTases"/>
    <property type="match status" value="1"/>
</dbReference>
<dbReference type="InterPro" id="IPR002935">
    <property type="entry name" value="SAM_O-MeTrfase"/>
</dbReference>
<organism evidence="5 6">
    <name type="scientific">Dictyostelium firmibasis</name>
    <dbReference type="NCBI Taxonomy" id="79012"/>
    <lineage>
        <taxon>Eukaryota</taxon>
        <taxon>Amoebozoa</taxon>
        <taxon>Evosea</taxon>
        <taxon>Eumycetozoa</taxon>
        <taxon>Dictyostelia</taxon>
        <taxon>Dictyosteliales</taxon>
        <taxon>Dictyosteliaceae</taxon>
        <taxon>Dictyostelium</taxon>
    </lineage>
</organism>
<keyword evidence="6" id="KW-1185">Reference proteome</keyword>
<evidence type="ECO:0000313" key="6">
    <source>
        <dbReference type="Proteomes" id="UP001344447"/>
    </source>
</evidence>
<dbReference type="Pfam" id="PF01596">
    <property type="entry name" value="Methyltransf_3"/>
    <property type="match status" value="1"/>
</dbReference>
<accession>A0AAN7TX19</accession>
<dbReference type="InterPro" id="IPR029063">
    <property type="entry name" value="SAM-dependent_MTases_sf"/>
</dbReference>
<dbReference type="GO" id="GO:0032259">
    <property type="term" value="P:methylation"/>
    <property type="evidence" value="ECO:0007669"/>
    <property type="project" value="UniProtKB-KW"/>
</dbReference>
<dbReference type="Gene3D" id="3.40.50.150">
    <property type="entry name" value="Vaccinia Virus protein VP39"/>
    <property type="match status" value="1"/>
</dbReference>